<dbReference type="Pfam" id="PF13692">
    <property type="entry name" value="Glyco_trans_1_4"/>
    <property type="match status" value="1"/>
</dbReference>
<evidence type="ECO:0000313" key="2">
    <source>
        <dbReference type="Proteomes" id="UP001589774"/>
    </source>
</evidence>
<dbReference type="EC" id="2.4.-.-" evidence="1"/>
<dbReference type="PANTHER" id="PTHR12526">
    <property type="entry name" value="GLYCOSYLTRANSFERASE"/>
    <property type="match status" value="1"/>
</dbReference>
<organism evidence="1 2">
    <name type="scientific">Olivibacter oleidegradans</name>
    <dbReference type="NCBI Taxonomy" id="760123"/>
    <lineage>
        <taxon>Bacteria</taxon>
        <taxon>Pseudomonadati</taxon>
        <taxon>Bacteroidota</taxon>
        <taxon>Sphingobacteriia</taxon>
        <taxon>Sphingobacteriales</taxon>
        <taxon>Sphingobacteriaceae</taxon>
        <taxon>Olivibacter</taxon>
    </lineage>
</organism>
<dbReference type="GO" id="GO:0016757">
    <property type="term" value="F:glycosyltransferase activity"/>
    <property type="evidence" value="ECO:0007669"/>
    <property type="project" value="UniProtKB-KW"/>
</dbReference>
<dbReference type="PANTHER" id="PTHR12526:SF630">
    <property type="entry name" value="GLYCOSYLTRANSFERASE"/>
    <property type="match status" value="1"/>
</dbReference>
<comment type="caution">
    <text evidence="1">The sequence shown here is derived from an EMBL/GenBank/DDBJ whole genome shotgun (WGS) entry which is preliminary data.</text>
</comment>
<keyword evidence="2" id="KW-1185">Reference proteome</keyword>
<name>A0ABV6HMV1_9SPHI</name>
<dbReference type="EMBL" id="JBHLWO010000002">
    <property type="protein sequence ID" value="MFC0320190.1"/>
    <property type="molecule type" value="Genomic_DNA"/>
</dbReference>
<dbReference type="Proteomes" id="UP001589774">
    <property type="component" value="Unassembled WGS sequence"/>
</dbReference>
<proteinExistence type="predicted"/>
<dbReference type="SUPFAM" id="SSF53756">
    <property type="entry name" value="UDP-Glycosyltransferase/glycogen phosphorylase"/>
    <property type="match status" value="1"/>
</dbReference>
<keyword evidence="1" id="KW-0808">Transferase</keyword>
<reference evidence="1 2" key="1">
    <citation type="submission" date="2024-09" db="EMBL/GenBank/DDBJ databases">
        <authorList>
            <person name="Sun Q."/>
            <person name="Mori K."/>
        </authorList>
    </citation>
    <scope>NUCLEOTIDE SEQUENCE [LARGE SCALE GENOMIC DNA]</scope>
    <source>
        <strain evidence="1 2">CCM 7765</strain>
    </source>
</reference>
<dbReference type="RefSeq" id="WP_130855235.1">
    <property type="nucleotide sequence ID" value="NZ_JBHLWO010000002.1"/>
</dbReference>
<dbReference type="Gene3D" id="3.40.50.2000">
    <property type="entry name" value="Glycogen Phosphorylase B"/>
    <property type="match status" value="1"/>
</dbReference>
<gene>
    <name evidence="1" type="ORF">ACFFI0_17830</name>
</gene>
<sequence>MLKGQCIIVVGQQPWDIDIGSNCKDIALEFSKDNRVLYVNAPLDRITAIRRAGEQEVIRRKRVIRHQEEGLLKVNDRLFVLYPDCLVESVNWLKPYFLFDFFNRFNNKKFAKVIAHAIRLLDFTDFILFNDNEIIKCFYLQELLKPKLSVYYSRDYILGTPYWRRQGLIAEPKMLEKVDLCVANSAYLKKYCKQYNPHSYDVGQGCWLPEPAQEYVTPADMITIPRPIIGYVGSLQSSRLDMELLLKIVASKPYWQLVLVGPEDEQFKSSRLHVCANVHFLGSKYQQELPAYVNAFDVCINPQLVNPLTIGNYPRKIDEYLALGKKVVAMSTDAMLLFKEYVYLANNQDEYIEKITEALSESFNLERVKARMDFAASHTWSNSVSSIYRAMQQRLSELVRKNKKE</sequence>
<evidence type="ECO:0000313" key="1">
    <source>
        <dbReference type="EMBL" id="MFC0320190.1"/>
    </source>
</evidence>
<protein>
    <submittedName>
        <fullName evidence="1">Glycosyltransferase</fullName>
        <ecNumber evidence="1">2.4.-.-</ecNumber>
    </submittedName>
</protein>
<keyword evidence="1" id="KW-0328">Glycosyltransferase</keyword>
<accession>A0ABV6HMV1</accession>